<dbReference type="Pfam" id="PF25917">
    <property type="entry name" value="BSH_RND"/>
    <property type="match status" value="1"/>
</dbReference>
<feature type="domain" description="Multidrug resistance protein MdtA-like barrel-sandwich hybrid" evidence="4">
    <location>
        <begin position="66"/>
        <end position="242"/>
    </location>
</feature>
<dbReference type="Gene3D" id="2.40.30.170">
    <property type="match status" value="1"/>
</dbReference>
<evidence type="ECO:0000256" key="3">
    <source>
        <dbReference type="SAM" id="Phobius"/>
    </source>
</evidence>
<comment type="caution">
    <text evidence="5">The sequence shown here is derived from an EMBL/GenBank/DDBJ whole genome shotgun (WGS) entry which is preliminary data.</text>
</comment>
<dbReference type="AlphaFoldDB" id="A0A085GLW8"/>
<keyword evidence="3" id="KW-0472">Membrane</keyword>
<dbReference type="Proteomes" id="UP000028653">
    <property type="component" value="Unassembled WGS sequence"/>
</dbReference>
<evidence type="ECO:0000256" key="2">
    <source>
        <dbReference type="SAM" id="Coils"/>
    </source>
</evidence>
<dbReference type="OrthoDB" id="286173at2"/>
<dbReference type="RefSeq" id="WP_034492616.1">
    <property type="nucleotide sequence ID" value="NZ_JMPI01000006.1"/>
</dbReference>
<gene>
    <name evidence="5" type="primary">yiaV</name>
    <name evidence="5" type="ORF">GBAG_0243</name>
</gene>
<dbReference type="PANTHER" id="PTHR30386">
    <property type="entry name" value="MEMBRANE FUSION SUBUNIT OF EMRAB-TOLC MULTIDRUG EFFLUX PUMP"/>
    <property type="match status" value="1"/>
</dbReference>
<keyword evidence="2" id="KW-0175">Coiled coil</keyword>
<proteinExistence type="inferred from homology"/>
<dbReference type="SUPFAM" id="SSF111369">
    <property type="entry name" value="HlyD-like secretion proteins"/>
    <property type="match status" value="2"/>
</dbReference>
<keyword evidence="6" id="KW-1185">Reference proteome</keyword>
<organism evidence="5 6">
    <name type="scientific">Buttiauxella agrestis ATCC 33320</name>
    <dbReference type="NCBI Taxonomy" id="1006004"/>
    <lineage>
        <taxon>Bacteria</taxon>
        <taxon>Pseudomonadati</taxon>
        <taxon>Pseudomonadota</taxon>
        <taxon>Gammaproteobacteria</taxon>
        <taxon>Enterobacterales</taxon>
        <taxon>Enterobacteriaceae</taxon>
        <taxon>Buttiauxella</taxon>
    </lineage>
</organism>
<dbReference type="InterPro" id="IPR058625">
    <property type="entry name" value="MdtA-like_BSH"/>
</dbReference>
<dbReference type="PANTHER" id="PTHR30386:SF18">
    <property type="entry name" value="INNER MEMBRANE PROTEIN YIAV-RELATED"/>
    <property type="match status" value="1"/>
</dbReference>
<dbReference type="eggNOG" id="COG1566">
    <property type="taxonomic scope" value="Bacteria"/>
</dbReference>
<dbReference type="EMBL" id="JMPI01000006">
    <property type="protein sequence ID" value="KFC84713.1"/>
    <property type="molecule type" value="Genomic_DNA"/>
</dbReference>
<comment type="similarity">
    <text evidence="1">Belongs to the membrane fusion protein (MFP) (TC 8.A.1) family.</text>
</comment>
<evidence type="ECO:0000313" key="5">
    <source>
        <dbReference type="EMBL" id="KFC84713.1"/>
    </source>
</evidence>
<sequence length="379" mass="42388">MDLLLILTYTAICFGIFKFFKIPLNKWTVPTAVLGGIVLIGSLLLLMNYNHPYSERAQMVTVTLPIIPEVEGVVVEVTPHANQKLKKGDFLFRIDPTAYEAKFEALKGEIETARQNVEMLKARLASENADIAQAKAVRDLALKDANRYQNGSKDKMKSPFTDQEVVRAQQNYLAAQAQWRSVLSKRDETAAQLNAMINGENAAVYRIKSKLKEAEYFLARTVVYAPSDGYATQLLLKPGMFVRPLPLRPVMVFVPEQKNSVFAVFRQNSALRLTAGDEAEVVFNGLPGSVVKGKVKQILPVVASSSYQAQGHLQGLSLDPKLDGIYAEIELNNMADMKNLPAGTMGQVAIYSDYFKHVSIIRKILLRMTSWMHYLYIDH</sequence>
<dbReference type="InterPro" id="IPR050739">
    <property type="entry name" value="MFP"/>
</dbReference>
<reference evidence="5 6" key="1">
    <citation type="submission" date="2014-05" db="EMBL/GenBank/DDBJ databases">
        <title>ATOL: Assembling a taxonomically balanced genome-scale reconstruction of the evolutionary history of the Enterobacteriaceae.</title>
        <authorList>
            <person name="Plunkett G.III."/>
            <person name="Neeno-Eckwall E.C."/>
            <person name="Glasner J.D."/>
            <person name="Perna N.T."/>
        </authorList>
    </citation>
    <scope>NUCLEOTIDE SEQUENCE [LARGE SCALE GENOMIC DNA]</scope>
    <source>
        <strain evidence="5 6">ATCC 33320</strain>
    </source>
</reference>
<evidence type="ECO:0000259" key="4">
    <source>
        <dbReference type="Pfam" id="PF25917"/>
    </source>
</evidence>
<feature type="coiled-coil region" evidence="2">
    <location>
        <begin position="103"/>
        <end position="137"/>
    </location>
</feature>
<keyword evidence="3" id="KW-0812">Transmembrane</keyword>
<keyword evidence="3" id="KW-1133">Transmembrane helix</keyword>
<feature type="transmembrane region" description="Helical" evidence="3">
    <location>
        <begin position="29"/>
        <end position="49"/>
    </location>
</feature>
<evidence type="ECO:0000256" key="1">
    <source>
        <dbReference type="ARBA" id="ARBA00009477"/>
    </source>
</evidence>
<dbReference type="Gene3D" id="2.40.50.100">
    <property type="match status" value="1"/>
</dbReference>
<protein>
    <submittedName>
        <fullName evidence="5">YibH family inner membrane protein</fullName>
    </submittedName>
</protein>
<evidence type="ECO:0000313" key="6">
    <source>
        <dbReference type="Proteomes" id="UP000028653"/>
    </source>
</evidence>
<accession>A0A085GLW8</accession>
<name>A0A085GLW8_9ENTR</name>
<dbReference type="STRING" id="1006004.GBAG_0243"/>